<proteinExistence type="predicted"/>
<accession>A0A645I325</accession>
<dbReference type="EMBL" id="VSSQ01105015">
    <property type="protein sequence ID" value="MPN45266.1"/>
    <property type="molecule type" value="Genomic_DNA"/>
</dbReference>
<organism evidence="1">
    <name type="scientific">bioreactor metagenome</name>
    <dbReference type="NCBI Taxonomy" id="1076179"/>
    <lineage>
        <taxon>unclassified sequences</taxon>
        <taxon>metagenomes</taxon>
        <taxon>ecological metagenomes</taxon>
    </lineage>
</organism>
<dbReference type="InterPro" id="IPR024036">
    <property type="entry name" value="tRNA-dHydroUridine_Synthase_C"/>
</dbReference>
<dbReference type="GO" id="GO:0016491">
    <property type="term" value="F:oxidoreductase activity"/>
    <property type="evidence" value="ECO:0007669"/>
    <property type="project" value="InterPro"/>
</dbReference>
<gene>
    <name evidence="1" type="ORF">SDC9_192833</name>
</gene>
<dbReference type="Gene3D" id="1.10.1200.80">
    <property type="entry name" value="Putative flavin oxidoreducatase, domain 2"/>
    <property type="match status" value="1"/>
</dbReference>
<reference evidence="1" key="1">
    <citation type="submission" date="2019-08" db="EMBL/GenBank/DDBJ databases">
        <authorList>
            <person name="Kucharzyk K."/>
            <person name="Murdoch R.W."/>
            <person name="Higgins S."/>
            <person name="Loffler F."/>
        </authorList>
    </citation>
    <scope>NUCLEOTIDE SEQUENCE</scope>
</reference>
<protein>
    <submittedName>
        <fullName evidence="1">Uncharacterized protein</fullName>
    </submittedName>
</protein>
<evidence type="ECO:0000313" key="1">
    <source>
        <dbReference type="EMBL" id="MPN45266.1"/>
    </source>
</evidence>
<comment type="caution">
    <text evidence="1">The sequence shown here is derived from an EMBL/GenBank/DDBJ whole genome shotgun (WGS) entry which is preliminary data.</text>
</comment>
<name>A0A645I325_9ZZZZ</name>
<sequence>MRHARMALTEKGDHAIVELRKHLAFYLRGIHDAAKLRTRINTCKTLEELEQIWG</sequence>
<dbReference type="AlphaFoldDB" id="A0A645I325"/>